<keyword evidence="4" id="KW-1185">Reference proteome</keyword>
<evidence type="ECO:0000313" key="4">
    <source>
        <dbReference type="Proteomes" id="UP000473278"/>
    </source>
</evidence>
<feature type="coiled-coil region" evidence="1">
    <location>
        <begin position="19"/>
        <end position="46"/>
    </location>
</feature>
<name>A0A6M1STS0_9BACT</name>
<dbReference type="AlphaFoldDB" id="A0A6M1STS0"/>
<sequence length="78" mass="9001">MAKKEEKESKKETASKEKRKVYTNLIDKLQEEREKLSDEITRDYKEGRRYVRSHPEEGVLIGLIGGIAIGILLGRLTK</sequence>
<protein>
    <recommendedName>
        <fullName evidence="5">DUF883 domain-containing protein</fullName>
    </recommendedName>
</protein>
<reference evidence="3 4" key="1">
    <citation type="submission" date="2020-02" db="EMBL/GenBank/DDBJ databases">
        <title>Balneolaceae bacterium YR4-1, complete genome.</title>
        <authorList>
            <person name="Li Y."/>
            <person name="Wu S."/>
        </authorList>
    </citation>
    <scope>NUCLEOTIDE SEQUENCE [LARGE SCALE GENOMIC DNA]</scope>
    <source>
        <strain evidence="3 4">YR4-1</strain>
    </source>
</reference>
<proteinExistence type="predicted"/>
<gene>
    <name evidence="3" type="ORF">G3570_06735</name>
</gene>
<dbReference type="Proteomes" id="UP000473278">
    <property type="component" value="Unassembled WGS sequence"/>
</dbReference>
<organism evidence="3 4">
    <name type="scientific">Halalkalibaculum roseum</name>
    <dbReference type="NCBI Taxonomy" id="2709311"/>
    <lineage>
        <taxon>Bacteria</taxon>
        <taxon>Pseudomonadati</taxon>
        <taxon>Balneolota</taxon>
        <taxon>Balneolia</taxon>
        <taxon>Balneolales</taxon>
        <taxon>Balneolaceae</taxon>
        <taxon>Halalkalibaculum</taxon>
    </lineage>
</organism>
<evidence type="ECO:0008006" key="5">
    <source>
        <dbReference type="Google" id="ProtNLM"/>
    </source>
</evidence>
<dbReference type="RefSeq" id="WP_165140564.1">
    <property type="nucleotide sequence ID" value="NZ_JAALLT010000002.1"/>
</dbReference>
<evidence type="ECO:0000256" key="2">
    <source>
        <dbReference type="SAM" id="Phobius"/>
    </source>
</evidence>
<feature type="transmembrane region" description="Helical" evidence="2">
    <location>
        <begin position="58"/>
        <end position="76"/>
    </location>
</feature>
<keyword evidence="1" id="KW-0175">Coiled coil</keyword>
<keyword evidence="2" id="KW-0812">Transmembrane</keyword>
<comment type="caution">
    <text evidence="3">The sequence shown here is derived from an EMBL/GenBank/DDBJ whole genome shotgun (WGS) entry which is preliminary data.</text>
</comment>
<keyword evidence="2" id="KW-1133">Transmembrane helix</keyword>
<accession>A0A6M1STS0</accession>
<evidence type="ECO:0000256" key="1">
    <source>
        <dbReference type="SAM" id="Coils"/>
    </source>
</evidence>
<keyword evidence="2" id="KW-0472">Membrane</keyword>
<evidence type="ECO:0000313" key="3">
    <source>
        <dbReference type="EMBL" id="NGP76320.1"/>
    </source>
</evidence>
<dbReference type="EMBL" id="JAALLT010000002">
    <property type="protein sequence ID" value="NGP76320.1"/>
    <property type="molecule type" value="Genomic_DNA"/>
</dbReference>